<keyword evidence="1" id="KW-0732">Signal</keyword>
<keyword evidence="3" id="KW-1185">Reference proteome</keyword>
<evidence type="ECO:0000313" key="2">
    <source>
        <dbReference type="EMBL" id="GIJ66727.1"/>
    </source>
</evidence>
<feature type="signal peptide" evidence="1">
    <location>
        <begin position="1"/>
        <end position="28"/>
    </location>
</feature>
<reference evidence="2" key="1">
    <citation type="submission" date="2021-01" db="EMBL/GenBank/DDBJ databases">
        <title>Whole genome shotgun sequence of Virgisporangium ochraceum NBRC 16418.</title>
        <authorList>
            <person name="Komaki H."/>
            <person name="Tamura T."/>
        </authorList>
    </citation>
    <scope>NUCLEOTIDE SEQUENCE</scope>
    <source>
        <strain evidence="2">NBRC 16418</strain>
    </source>
</reference>
<evidence type="ECO:0000313" key="3">
    <source>
        <dbReference type="Proteomes" id="UP000635606"/>
    </source>
</evidence>
<dbReference type="EMBL" id="BOPH01000020">
    <property type="protein sequence ID" value="GIJ66727.1"/>
    <property type="molecule type" value="Genomic_DNA"/>
</dbReference>
<sequence>MCGVKRSSRNVGAALAAMLATVATTATAAAAASPTVTHLGTSVLTTSGRTAVSYSGLMNGESFQQDGITTVGGWQYAAFWDQSGYVNLSRRQLPSGAWQNLRLTDYRSTSTDSHNVICIGVSPRDGTVHLAFDMHSNQFKYRRSTPGAAWSTSAFGPVQNSLAGTAMPTVTYPQFFAAPDGTLQLAIRTGVSGNGDEVLYEYANGGWSYLGEFIDGTSYDNNPYLFGIEYDRAGVLHATWTVRETSNGSTNHDLFYAYSTDKGRTWRNNTGTVLPKPVASNGTAVKVWPNSQNRGLMNQESQVVDSAGTVHVLQSHLRANTPSVTDFNTARDSAVLVHYWRDKASTVWNQRYLGWTEGLSRGDIAVDSRDNLYVVSGHSGTNVLQIATASKASGWSDWAVRNRSGALYMSDPLIDHPLLATQNILSIYTPRVGGSRIDVQNWSTAS</sequence>
<evidence type="ECO:0000256" key="1">
    <source>
        <dbReference type="SAM" id="SignalP"/>
    </source>
</evidence>
<accession>A0A8J3ZPL3</accession>
<dbReference type="Proteomes" id="UP000635606">
    <property type="component" value="Unassembled WGS sequence"/>
</dbReference>
<evidence type="ECO:0008006" key="4">
    <source>
        <dbReference type="Google" id="ProtNLM"/>
    </source>
</evidence>
<proteinExistence type="predicted"/>
<organism evidence="2 3">
    <name type="scientific">Virgisporangium ochraceum</name>
    <dbReference type="NCBI Taxonomy" id="65505"/>
    <lineage>
        <taxon>Bacteria</taxon>
        <taxon>Bacillati</taxon>
        <taxon>Actinomycetota</taxon>
        <taxon>Actinomycetes</taxon>
        <taxon>Micromonosporales</taxon>
        <taxon>Micromonosporaceae</taxon>
        <taxon>Virgisporangium</taxon>
    </lineage>
</organism>
<comment type="caution">
    <text evidence="2">The sequence shown here is derived from an EMBL/GenBank/DDBJ whole genome shotgun (WGS) entry which is preliminary data.</text>
</comment>
<protein>
    <recommendedName>
        <fullName evidence="4">BNR repeat neuraminidase</fullName>
    </recommendedName>
</protein>
<feature type="chain" id="PRO_5038361099" description="BNR repeat neuraminidase" evidence="1">
    <location>
        <begin position="29"/>
        <end position="446"/>
    </location>
</feature>
<dbReference type="AlphaFoldDB" id="A0A8J3ZPL3"/>
<name>A0A8J3ZPL3_9ACTN</name>
<dbReference type="Pfam" id="PF15892">
    <property type="entry name" value="BNR_4"/>
    <property type="match status" value="1"/>
</dbReference>
<dbReference type="SUPFAM" id="SSF110296">
    <property type="entry name" value="Oligoxyloglucan reducing end-specific cellobiohydrolase"/>
    <property type="match status" value="1"/>
</dbReference>
<gene>
    <name evidence="2" type="ORF">Voc01_016440</name>
</gene>